<dbReference type="InterPro" id="IPR033399">
    <property type="entry name" value="TP_0789-like"/>
</dbReference>
<keyword evidence="2" id="KW-0449">Lipoprotein</keyword>
<dbReference type="CDD" id="cd16329">
    <property type="entry name" value="LolA_like"/>
    <property type="match status" value="1"/>
</dbReference>
<dbReference type="Pfam" id="PF17131">
    <property type="entry name" value="LolA_like"/>
    <property type="match status" value="1"/>
</dbReference>
<keyword evidence="3" id="KW-1185">Reference proteome</keyword>
<protein>
    <submittedName>
        <fullName evidence="2">Outer membrane lipoprotein-sorting protein</fullName>
    </submittedName>
</protein>
<gene>
    <name evidence="2" type="ORF">DS843_12290</name>
</gene>
<evidence type="ECO:0000313" key="3">
    <source>
        <dbReference type="Proteomes" id="UP000480854"/>
    </source>
</evidence>
<dbReference type="EMBL" id="QOKW01000008">
    <property type="protein sequence ID" value="KAA0680619.1"/>
    <property type="molecule type" value="Genomic_DNA"/>
</dbReference>
<accession>A0A9W7NJJ5</accession>
<name>A0A9W7NJJ5_9PROT</name>
<reference evidence="2 3" key="1">
    <citation type="submission" date="2018-07" db="EMBL/GenBank/DDBJ databases">
        <title>Genome sequence of Azospirillum sp. ATCC 49961.</title>
        <authorList>
            <person name="Sant'Anna F.H."/>
            <person name="Baldani J.I."/>
            <person name="Zilli J.E."/>
            <person name="Reis V.M."/>
            <person name="Hartmann A."/>
            <person name="Cruz L."/>
            <person name="de Souza E.M."/>
            <person name="de Oliveira Pedrosa F."/>
            <person name="Passaglia L.M.P."/>
        </authorList>
    </citation>
    <scope>NUCLEOTIDE SEQUENCE [LARGE SCALE GENOMIC DNA]</scope>
    <source>
        <strain evidence="2 3">ATCC 49961</strain>
    </source>
</reference>
<evidence type="ECO:0000313" key="2">
    <source>
        <dbReference type="EMBL" id="KAA0680619.1"/>
    </source>
</evidence>
<comment type="caution">
    <text evidence="2">The sequence shown here is derived from an EMBL/GenBank/DDBJ whole genome shotgun (WGS) entry which is preliminary data.</text>
</comment>
<dbReference type="OrthoDB" id="7825415at2"/>
<sequence>MEVDVKGKLFGVRRLVFASLGILTMLSGIGEPRAESGATDCRDVIVGIEKRFNGYDSWRIMNMEITDSNGGKKMRRIMAAHQNIGTQRRLRSKVLEPAELKDFEAMAYDYFGDNETDKIWSWLPSQKKLVDVKSEDLSGRLYGSDLSIGEMLIRRAKDYECKYLGEDIYQGLPVWKIYVNPLKESEVIRLGLRDGEVWVEKATFLPVWSTFNADAPSEQRVFTTDKIRWVDGVYVPAYFKVFTRKEGRVISTSVFEVEGERFNINLPGEWFDIKDLGGTTSGWTEWRSSTLAN</sequence>
<organism evidence="2 3">
    <name type="scientific">Roseomonas genomospecies 6</name>
    <dbReference type="NCBI Taxonomy" id="214106"/>
    <lineage>
        <taxon>Bacteria</taxon>
        <taxon>Pseudomonadati</taxon>
        <taxon>Pseudomonadota</taxon>
        <taxon>Alphaproteobacteria</taxon>
        <taxon>Acetobacterales</taxon>
        <taxon>Roseomonadaceae</taxon>
        <taxon>Roseomonas</taxon>
    </lineage>
</organism>
<dbReference type="AlphaFoldDB" id="A0A9W7NJJ5"/>
<feature type="domain" description="Uncharacterized protein TP-0789" evidence="1">
    <location>
        <begin position="94"/>
        <end position="274"/>
    </location>
</feature>
<dbReference type="Proteomes" id="UP000480854">
    <property type="component" value="Unassembled WGS sequence"/>
</dbReference>
<dbReference type="RefSeq" id="WP_149469192.1">
    <property type="nucleotide sequence ID" value="NZ_QOKW01000008.1"/>
</dbReference>
<proteinExistence type="predicted"/>
<dbReference type="Gene3D" id="2.50.20.10">
    <property type="entry name" value="Lipoprotein localisation LolA/LolB/LppX"/>
    <property type="match status" value="1"/>
</dbReference>
<evidence type="ECO:0000259" key="1">
    <source>
        <dbReference type="Pfam" id="PF17131"/>
    </source>
</evidence>